<organism evidence="2 4">
    <name type="scientific">Adineta steineri</name>
    <dbReference type="NCBI Taxonomy" id="433720"/>
    <lineage>
        <taxon>Eukaryota</taxon>
        <taxon>Metazoa</taxon>
        <taxon>Spiralia</taxon>
        <taxon>Gnathifera</taxon>
        <taxon>Rotifera</taxon>
        <taxon>Eurotatoria</taxon>
        <taxon>Bdelloidea</taxon>
        <taxon>Adinetida</taxon>
        <taxon>Adinetidae</taxon>
        <taxon>Adineta</taxon>
    </lineage>
</organism>
<evidence type="ECO:0000313" key="2">
    <source>
        <dbReference type="EMBL" id="CAF1321762.1"/>
    </source>
</evidence>
<proteinExistence type="predicted"/>
<dbReference type="AlphaFoldDB" id="A0A815F6A6"/>
<evidence type="ECO:0000313" key="3">
    <source>
        <dbReference type="EMBL" id="CAF3585631.1"/>
    </source>
</evidence>
<dbReference type="OrthoDB" id="10064481at2759"/>
<evidence type="ECO:0000256" key="1">
    <source>
        <dbReference type="SAM" id="MobiDB-lite"/>
    </source>
</evidence>
<evidence type="ECO:0000313" key="4">
    <source>
        <dbReference type="Proteomes" id="UP000663891"/>
    </source>
</evidence>
<gene>
    <name evidence="3" type="ORF">OKA104_LOCUS5840</name>
    <name evidence="2" type="ORF">VCS650_LOCUS32183</name>
</gene>
<feature type="region of interest" description="Disordered" evidence="1">
    <location>
        <begin position="48"/>
        <end position="90"/>
    </location>
</feature>
<dbReference type="Proteomes" id="UP000663891">
    <property type="component" value="Unassembled WGS sequence"/>
</dbReference>
<name>A0A815F6A6_9BILA</name>
<dbReference type="EMBL" id="CAJNON010000574">
    <property type="protein sequence ID" value="CAF1321762.1"/>
    <property type="molecule type" value="Genomic_DNA"/>
</dbReference>
<sequence length="153" mass="18038">MIIIEYDSDSDSLELINPVTNLSLEHFDKSKSSQAADDQAKQLQKLQLNDSNKNDITHKSKPNVTSSSRCHRYQPYQYSNKSKKKRDNENNYNMKYLKSLGYMEYSSSKKLIKKDQSNNNIQSLYVQLDQSIKQIFSKYINKPKEKHYICNRR</sequence>
<dbReference type="EMBL" id="CAJOAY010000208">
    <property type="protein sequence ID" value="CAF3585631.1"/>
    <property type="molecule type" value="Genomic_DNA"/>
</dbReference>
<accession>A0A815F6A6</accession>
<reference evidence="2" key="1">
    <citation type="submission" date="2021-02" db="EMBL/GenBank/DDBJ databases">
        <authorList>
            <person name="Nowell W R."/>
        </authorList>
    </citation>
    <scope>NUCLEOTIDE SEQUENCE</scope>
</reference>
<comment type="caution">
    <text evidence="2">The sequence shown here is derived from an EMBL/GenBank/DDBJ whole genome shotgun (WGS) entry which is preliminary data.</text>
</comment>
<protein>
    <submittedName>
        <fullName evidence="2">Uncharacterized protein</fullName>
    </submittedName>
</protein>
<dbReference type="Proteomes" id="UP000663881">
    <property type="component" value="Unassembled WGS sequence"/>
</dbReference>